<dbReference type="InterPro" id="IPR035965">
    <property type="entry name" value="PAS-like_dom_sf"/>
</dbReference>
<proteinExistence type="predicted"/>
<dbReference type="HOGENOM" id="CLU_000445_114_15_1"/>
<dbReference type="Pfam" id="PF00512">
    <property type="entry name" value="HisKA"/>
    <property type="match status" value="1"/>
</dbReference>
<dbReference type="InterPro" id="IPR004358">
    <property type="entry name" value="Sig_transdc_His_kin-like_C"/>
</dbReference>
<dbReference type="Gene3D" id="3.30.565.10">
    <property type="entry name" value="Histidine kinase-like ATPase, C-terminal domain"/>
    <property type="match status" value="1"/>
</dbReference>
<evidence type="ECO:0000256" key="2">
    <source>
        <dbReference type="PROSITE-ProRule" id="PRU00169"/>
    </source>
</evidence>
<evidence type="ECO:0000313" key="7">
    <source>
        <dbReference type="Proteomes" id="UP000002668"/>
    </source>
</evidence>
<dbReference type="EMBL" id="FP929127">
    <property type="protein sequence ID" value="CBX95406.1"/>
    <property type="molecule type" value="Genomic_DNA"/>
</dbReference>
<dbReference type="CDD" id="cd17546">
    <property type="entry name" value="REC_hyHK_CKI1_RcsC-like"/>
    <property type="match status" value="1"/>
</dbReference>
<dbReference type="InterPro" id="IPR001789">
    <property type="entry name" value="Sig_transdc_resp-reg_receiver"/>
</dbReference>
<feature type="domain" description="Histidine kinase" evidence="3">
    <location>
        <begin position="165"/>
        <end position="445"/>
    </location>
</feature>
<evidence type="ECO:0000259" key="3">
    <source>
        <dbReference type="PROSITE" id="PS50109"/>
    </source>
</evidence>
<dbReference type="InterPro" id="IPR036097">
    <property type="entry name" value="HisK_dim/P_sf"/>
</dbReference>
<dbReference type="Pfam" id="PF08448">
    <property type="entry name" value="PAS_4"/>
    <property type="match status" value="1"/>
</dbReference>
<dbReference type="SMART" id="SM00387">
    <property type="entry name" value="HATPase_c"/>
    <property type="match status" value="1"/>
</dbReference>
<dbReference type="Gene3D" id="1.10.287.130">
    <property type="match status" value="1"/>
</dbReference>
<dbReference type="InParanoid" id="E4ZXJ6"/>
<gene>
    <name evidence="6" type="ORF">LEMA_P025580.1</name>
</gene>
<dbReference type="CDD" id="cd00082">
    <property type="entry name" value="HisKA"/>
    <property type="match status" value="1"/>
</dbReference>
<evidence type="ECO:0000256" key="1">
    <source>
        <dbReference type="ARBA" id="ARBA00022553"/>
    </source>
</evidence>
<dbReference type="AlphaFoldDB" id="E4ZXJ6"/>
<dbReference type="PRINTS" id="PR00344">
    <property type="entry name" value="BCTRLSENSOR"/>
</dbReference>
<evidence type="ECO:0000259" key="5">
    <source>
        <dbReference type="PROSITE" id="PS50112"/>
    </source>
</evidence>
<dbReference type="InterPro" id="IPR000014">
    <property type="entry name" value="PAS"/>
</dbReference>
<evidence type="ECO:0000313" key="6">
    <source>
        <dbReference type="EMBL" id="CBX95406.1"/>
    </source>
</evidence>
<keyword evidence="7" id="KW-1185">Reference proteome</keyword>
<dbReference type="GO" id="GO:0000155">
    <property type="term" value="F:phosphorelay sensor kinase activity"/>
    <property type="evidence" value="ECO:0007669"/>
    <property type="project" value="InterPro"/>
</dbReference>
<dbReference type="CDD" id="cd00130">
    <property type="entry name" value="PAS"/>
    <property type="match status" value="1"/>
</dbReference>
<dbReference type="Pfam" id="PF00072">
    <property type="entry name" value="Response_reg"/>
    <property type="match status" value="1"/>
</dbReference>
<dbReference type="InterPro" id="IPR036890">
    <property type="entry name" value="HATPase_C_sf"/>
</dbReference>
<dbReference type="PROSITE" id="PS50112">
    <property type="entry name" value="PAS"/>
    <property type="match status" value="1"/>
</dbReference>
<dbReference type="SUPFAM" id="SSF47384">
    <property type="entry name" value="Homodimeric domain of signal transducing histidine kinase"/>
    <property type="match status" value="1"/>
</dbReference>
<dbReference type="OrthoDB" id="60033at2759"/>
<keyword evidence="6" id="KW-0808">Transferase</keyword>
<dbReference type="PROSITE" id="PS50110">
    <property type="entry name" value="RESPONSE_REGULATORY"/>
    <property type="match status" value="1"/>
</dbReference>
<feature type="modified residue" description="4-aspartylphosphate" evidence="2">
    <location>
        <position position="518"/>
    </location>
</feature>
<dbReference type="PANTHER" id="PTHR43719:SF31">
    <property type="entry name" value="HISTIDINE KINASE"/>
    <property type="match status" value="1"/>
</dbReference>
<accession>E4ZXJ6</accession>
<keyword evidence="6" id="KW-0418">Kinase</keyword>
<evidence type="ECO:0000259" key="4">
    <source>
        <dbReference type="PROSITE" id="PS50110"/>
    </source>
</evidence>
<dbReference type="STRING" id="985895.E4ZXJ6"/>
<dbReference type="InterPro" id="IPR005467">
    <property type="entry name" value="His_kinase_dom"/>
</dbReference>
<dbReference type="PROSITE" id="PS50109">
    <property type="entry name" value="HIS_KIN"/>
    <property type="match status" value="1"/>
</dbReference>
<sequence>MSRRRQDQPVADLAFSDLKLRHLINHASVGMCHISLNGRMFWANDHYYRLAGKTPEELEGSHVFSNMPFEEDQIKAMDAWDGLLAGIGHVSIEVRSQRTYVPPSGDEEPAQIQVVAFPYPENGHVKSIMACTTDISRLKWAQDYHARSAAEAREAKRQQEAFIDVVSHEMRNPLSAIVHCCDAIIMAAEECQAQLHITKIPALCLEALNDNRQSAKIVLQCASHQKRIIDDILTLSKLNSMLLTITPDAVQPAKMIHSIVDMFEPEMRSHSIHWDIIVDESIADLNVNRVYLDPSRITQIFINLLTNAIKFVKPSNMVTSHTTPTINVRFGACRSNSRQAFTSKMYWATGHQDTNVTKHPEWGFGEEIYLTFSVQDTGIGLHNHEIEKIFERFRQAHVKTHVQYGGSGLGLFISKELAEKQGGEIGVCSAPGQGSTFGFYIRTRREEKHLPIRPKAMRSDAETTSYQMNVLLVEDNVINQQVPGKQLRKAGCVVEVANHGLEALQMLEQEIFDIVLMDSEMPILDGLAATRSIREQEMMGQGLLGRATALGAQAGARLPIIAVTANVRKEQIDQAIAAGADHVVQKPFKAKDLVHITEQYVAVAKRSPVKG</sequence>
<dbReference type="SMART" id="SM00448">
    <property type="entry name" value="REC"/>
    <property type="match status" value="1"/>
</dbReference>
<feature type="domain" description="Response regulatory" evidence="4">
    <location>
        <begin position="469"/>
        <end position="601"/>
    </location>
</feature>
<dbReference type="SUPFAM" id="SSF55874">
    <property type="entry name" value="ATPase domain of HSP90 chaperone/DNA topoisomerase II/histidine kinase"/>
    <property type="match status" value="1"/>
</dbReference>
<dbReference type="OMA" id="FRIPEIW"/>
<dbReference type="VEuPathDB" id="FungiDB:LEMA_P025580.1"/>
<reference evidence="7" key="1">
    <citation type="journal article" date="2011" name="Nat. Commun.">
        <title>Effector diversification within compartments of the Leptosphaeria maculans genome affected by Repeat-Induced Point mutations.</title>
        <authorList>
            <person name="Rouxel T."/>
            <person name="Grandaubert J."/>
            <person name="Hane J.K."/>
            <person name="Hoede C."/>
            <person name="van de Wouw A.P."/>
            <person name="Couloux A."/>
            <person name="Dominguez V."/>
            <person name="Anthouard V."/>
            <person name="Bally P."/>
            <person name="Bourras S."/>
            <person name="Cozijnsen A.J."/>
            <person name="Ciuffetti L.M."/>
            <person name="Degrave A."/>
            <person name="Dilmaghani A."/>
            <person name="Duret L."/>
            <person name="Fudal I."/>
            <person name="Goodwin S.B."/>
            <person name="Gout L."/>
            <person name="Glaser N."/>
            <person name="Linglin J."/>
            <person name="Kema G.H.J."/>
            <person name="Lapalu N."/>
            <person name="Lawrence C.B."/>
            <person name="May K."/>
            <person name="Meyer M."/>
            <person name="Ollivier B."/>
            <person name="Poulain J."/>
            <person name="Schoch C.L."/>
            <person name="Simon A."/>
            <person name="Spatafora J.W."/>
            <person name="Stachowiak A."/>
            <person name="Turgeon B.G."/>
            <person name="Tyler B.M."/>
            <person name="Vincent D."/>
            <person name="Weissenbach J."/>
            <person name="Amselem J."/>
            <person name="Quesneville H."/>
            <person name="Oliver R.P."/>
            <person name="Wincker P."/>
            <person name="Balesdent M.-H."/>
            <person name="Howlett B.J."/>
        </authorList>
    </citation>
    <scope>NUCLEOTIDE SEQUENCE [LARGE SCALE GENOMIC DNA]</scope>
    <source>
        <strain evidence="7">JN3 / isolate v23.1.3 / race Av1-4-5-6-7-8</strain>
    </source>
</reference>
<dbReference type="InterPro" id="IPR011006">
    <property type="entry name" value="CheY-like_superfamily"/>
</dbReference>
<dbReference type="Pfam" id="PF02518">
    <property type="entry name" value="HATPase_c"/>
    <property type="match status" value="1"/>
</dbReference>
<dbReference type="InterPro" id="IPR003661">
    <property type="entry name" value="HisK_dim/P_dom"/>
</dbReference>
<dbReference type="Proteomes" id="UP000002668">
    <property type="component" value="Genome"/>
</dbReference>
<protein>
    <submittedName>
        <fullName evidence="6">Similar to sensory transduction histidine kinase</fullName>
    </submittedName>
</protein>
<dbReference type="InterPro" id="IPR050956">
    <property type="entry name" value="2C_system_His_kinase"/>
</dbReference>
<dbReference type="GeneID" id="13288670"/>
<dbReference type="SUPFAM" id="SSF55785">
    <property type="entry name" value="PYP-like sensor domain (PAS domain)"/>
    <property type="match status" value="1"/>
</dbReference>
<dbReference type="SMART" id="SM00388">
    <property type="entry name" value="HisKA"/>
    <property type="match status" value="1"/>
</dbReference>
<name>E4ZXJ6_LEPMJ</name>
<organism evidence="7">
    <name type="scientific">Leptosphaeria maculans (strain JN3 / isolate v23.1.3 / race Av1-4-5-6-7-8)</name>
    <name type="common">Blackleg fungus</name>
    <name type="synonym">Phoma lingam</name>
    <dbReference type="NCBI Taxonomy" id="985895"/>
    <lineage>
        <taxon>Eukaryota</taxon>
        <taxon>Fungi</taxon>
        <taxon>Dikarya</taxon>
        <taxon>Ascomycota</taxon>
        <taxon>Pezizomycotina</taxon>
        <taxon>Dothideomycetes</taxon>
        <taxon>Pleosporomycetidae</taxon>
        <taxon>Pleosporales</taxon>
        <taxon>Pleosporineae</taxon>
        <taxon>Leptosphaeriaceae</taxon>
        <taxon>Plenodomus</taxon>
        <taxon>Plenodomus lingam/Leptosphaeria maculans species complex</taxon>
    </lineage>
</organism>
<dbReference type="Gene3D" id="3.40.50.2300">
    <property type="match status" value="1"/>
</dbReference>
<dbReference type="InterPro" id="IPR003594">
    <property type="entry name" value="HATPase_dom"/>
</dbReference>
<dbReference type="PANTHER" id="PTHR43719">
    <property type="entry name" value="TWO-COMPONENT HISTIDINE KINASE"/>
    <property type="match status" value="1"/>
</dbReference>
<keyword evidence="1 2" id="KW-0597">Phosphoprotein</keyword>
<dbReference type="NCBIfam" id="TIGR00229">
    <property type="entry name" value="sensory_box"/>
    <property type="match status" value="1"/>
</dbReference>
<dbReference type="InterPro" id="IPR013656">
    <property type="entry name" value="PAS_4"/>
</dbReference>
<dbReference type="eggNOG" id="KOG0519">
    <property type="taxonomic scope" value="Eukaryota"/>
</dbReference>
<dbReference type="SUPFAM" id="SSF52172">
    <property type="entry name" value="CheY-like"/>
    <property type="match status" value="1"/>
</dbReference>
<dbReference type="Gene3D" id="3.30.450.20">
    <property type="entry name" value="PAS domain"/>
    <property type="match status" value="1"/>
</dbReference>
<feature type="domain" description="PAS" evidence="5">
    <location>
        <begin position="16"/>
        <end position="73"/>
    </location>
</feature>